<feature type="compositionally biased region" description="Polar residues" evidence="6">
    <location>
        <begin position="205"/>
        <end position="227"/>
    </location>
</feature>
<evidence type="ECO:0000256" key="4">
    <source>
        <dbReference type="ARBA" id="ARBA00023136"/>
    </source>
</evidence>
<name>A0A9P9DT21_9PLEO</name>
<dbReference type="GO" id="GO:0016020">
    <property type="term" value="C:membrane"/>
    <property type="evidence" value="ECO:0007669"/>
    <property type="project" value="UniProtKB-SubCell"/>
</dbReference>
<feature type="region of interest" description="Disordered" evidence="6">
    <location>
        <begin position="186"/>
        <end position="286"/>
    </location>
</feature>
<dbReference type="Pfam" id="PF20684">
    <property type="entry name" value="Fung_rhodopsin"/>
    <property type="match status" value="1"/>
</dbReference>
<dbReference type="PANTHER" id="PTHR33048:SF146">
    <property type="entry name" value="INTEGRAL MEMBRANE PROTEIN"/>
    <property type="match status" value="1"/>
</dbReference>
<comment type="caution">
    <text evidence="9">The sequence shown here is derived from an EMBL/GenBank/DDBJ whole genome shotgun (WGS) entry which is preliminary data.</text>
</comment>
<feature type="domain" description="Rhodopsin" evidence="8">
    <location>
        <begin position="1"/>
        <end position="168"/>
    </location>
</feature>
<gene>
    <name evidence="9" type="ORF">B0J11DRAFT_433972</name>
</gene>
<evidence type="ECO:0000256" key="7">
    <source>
        <dbReference type="SAM" id="Phobius"/>
    </source>
</evidence>
<comment type="subcellular location">
    <subcellularLocation>
        <location evidence="1">Membrane</location>
        <topology evidence="1">Multi-pass membrane protein</topology>
    </subcellularLocation>
</comment>
<proteinExistence type="inferred from homology"/>
<accession>A0A9P9DT21</accession>
<reference evidence="9" key="1">
    <citation type="journal article" date="2021" name="Nat. Commun.">
        <title>Genetic determinants of endophytism in the Arabidopsis root mycobiome.</title>
        <authorList>
            <person name="Mesny F."/>
            <person name="Miyauchi S."/>
            <person name="Thiergart T."/>
            <person name="Pickel B."/>
            <person name="Atanasova L."/>
            <person name="Karlsson M."/>
            <person name="Huettel B."/>
            <person name="Barry K.W."/>
            <person name="Haridas S."/>
            <person name="Chen C."/>
            <person name="Bauer D."/>
            <person name="Andreopoulos W."/>
            <person name="Pangilinan J."/>
            <person name="LaButti K."/>
            <person name="Riley R."/>
            <person name="Lipzen A."/>
            <person name="Clum A."/>
            <person name="Drula E."/>
            <person name="Henrissat B."/>
            <person name="Kohler A."/>
            <person name="Grigoriev I.V."/>
            <person name="Martin F.M."/>
            <person name="Hacquard S."/>
        </authorList>
    </citation>
    <scope>NUCLEOTIDE SEQUENCE</scope>
    <source>
        <strain evidence="9">MPI-CAGE-CH-0243</strain>
    </source>
</reference>
<keyword evidence="4 7" id="KW-0472">Membrane</keyword>
<protein>
    <recommendedName>
        <fullName evidence="8">Rhodopsin domain-containing protein</fullName>
    </recommendedName>
</protein>
<keyword evidence="10" id="KW-1185">Reference proteome</keyword>
<dbReference type="InterPro" id="IPR052337">
    <property type="entry name" value="SAT4-like"/>
</dbReference>
<feature type="transmembrane region" description="Helical" evidence="7">
    <location>
        <begin position="144"/>
        <end position="164"/>
    </location>
</feature>
<evidence type="ECO:0000259" key="8">
    <source>
        <dbReference type="Pfam" id="PF20684"/>
    </source>
</evidence>
<evidence type="ECO:0000256" key="6">
    <source>
        <dbReference type="SAM" id="MobiDB-lite"/>
    </source>
</evidence>
<evidence type="ECO:0000256" key="1">
    <source>
        <dbReference type="ARBA" id="ARBA00004141"/>
    </source>
</evidence>
<dbReference type="AlphaFoldDB" id="A0A9P9DT21"/>
<feature type="compositionally biased region" description="Low complexity" evidence="6">
    <location>
        <begin position="265"/>
        <end position="285"/>
    </location>
</feature>
<evidence type="ECO:0000256" key="5">
    <source>
        <dbReference type="ARBA" id="ARBA00038359"/>
    </source>
</evidence>
<sequence length="399" mass="44621">MAILFQYLRLFAPTRELNRFMWWGAWFTIIASTIFYTVFMFWTMYYCKPRHMIWNKLAGGSCQDHSPIVITQGAFNMASDIIILLLPTSSLWKLDIPLLRKSLITILFATGLLACIASIMRIVFTTKIAPVYSQSDVSHNGLYIGLWTMAEVSLGFVVACSLSLPRLIQAKRKKFSSALSYISSPFSTNRSGNSKKSSPNNMNSTLKSTRATSRCSDQIQLQPSGKQTPEKSKRPVVQEAIRVANTPETRRPPPIRPQRDPYPLPSSSSDSSGSSQYSHSMRSMSTAGVERGTIVVAPLNWNSKNTLSPYDPSIPSSSREPSRSPNPSSLRNTYIPTTQSNITNEIIDMPPLNGMNAGGERESIGLTYDELYVLAQFSFERFEDSIDIEREADLALKPR</sequence>
<feature type="transmembrane region" description="Helical" evidence="7">
    <location>
        <begin position="20"/>
        <end position="47"/>
    </location>
</feature>
<dbReference type="PANTHER" id="PTHR33048">
    <property type="entry name" value="PTH11-LIKE INTEGRAL MEMBRANE PROTEIN (AFU_ORTHOLOGUE AFUA_5G11245)"/>
    <property type="match status" value="1"/>
</dbReference>
<evidence type="ECO:0000313" key="10">
    <source>
        <dbReference type="Proteomes" id="UP000700596"/>
    </source>
</evidence>
<dbReference type="Proteomes" id="UP000700596">
    <property type="component" value="Unassembled WGS sequence"/>
</dbReference>
<organism evidence="9 10">
    <name type="scientific">Dendryphion nanum</name>
    <dbReference type="NCBI Taxonomy" id="256645"/>
    <lineage>
        <taxon>Eukaryota</taxon>
        <taxon>Fungi</taxon>
        <taxon>Dikarya</taxon>
        <taxon>Ascomycota</taxon>
        <taxon>Pezizomycotina</taxon>
        <taxon>Dothideomycetes</taxon>
        <taxon>Pleosporomycetidae</taxon>
        <taxon>Pleosporales</taxon>
        <taxon>Torulaceae</taxon>
        <taxon>Dendryphion</taxon>
    </lineage>
</organism>
<keyword evidence="3 7" id="KW-1133">Transmembrane helix</keyword>
<feature type="transmembrane region" description="Helical" evidence="7">
    <location>
        <begin position="103"/>
        <end position="124"/>
    </location>
</feature>
<dbReference type="OrthoDB" id="4682787at2759"/>
<feature type="compositionally biased region" description="Low complexity" evidence="6">
    <location>
        <begin position="189"/>
        <end position="204"/>
    </location>
</feature>
<evidence type="ECO:0000256" key="3">
    <source>
        <dbReference type="ARBA" id="ARBA00022989"/>
    </source>
</evidence>
<keyword evidence="2 7" id="KW-0812">Transmembrane</keyword>
<dbReference type="EMBL" id="JAGMWT010000007">
    <property type="protein sequence ID" value="KAH7125215.1"/>
    <property type="molecule type" value="Genomic_DNA"/>
</dbReference>
<dbReference type="InterPro" id="IPR049326">
    <property type="entry name" value="Rhodopsin_dom_fungi"/>
</dbReference>
<feature type="region of interest" description="Disordered" evidence="6">
    <location>
        <begin position="305"/>
        <end position="337"/>
    </location>
</feature>
<comment type="similarity">
    <text evidence="5">Belongs to the SAT4 family.</text>
</comment>
<evidence type="ECO:0000256" key="2">
    <source>
        <dbReference type="ARBA" id="ARBA00022692"/>
    </source>
</evidence>
<evidence type="ECO:0000313" key="9">
    <source>
        <dbReference type="EMBL" id="KAH7125215.1"/>
    </source>
</evidence>
<feature type="compositionally biased region" description="Pro residues" evidence="6">
    <location>
        <begin position="252"/>
        <end position="264"/>
    </location>
</feature>
<feature type="compositionally biased region" description="Low complexity" evidence="6">
    <location>
        <begin position="313"/>
        <end position="329"/>
    </location>
</feature>